<keyword evidence="4 8" id="KW-0560">Oxidoreductase</keyword>
<evidence type="ECO:0000256" key="6">
    <source>
        <dbReference type="ARBA" id="ARBA00023136"/>
    </source>
</evidence>
<evidence type="ECO:0000256" key="8">
    <source>
        <dbReference type="RuleBase" id="RU000461"/>
    </source>
</evidence>
<dbReference type="GO" id="GO:0005506">
    <property type="term" value="F:iron ion binding"/>
    <property type="evidence" value="ECO:0007669"/>
    <property type="project" value="InterPro"/>
</dbReference>
<dbReference type="PANTHER" id="PTHR24300">
    <property type="entry name" value="CYTOCHROME P450 508A4-RELATED"/>
    <property type="match status" value="1"/>
</dbReference>
<dbReference type="InterPro" id="IPR002401">
    <property type="entry name" value="Cyt_P450_E_grp-I"/>
</dbReference>
<evidence type="ECO:0000256" key="2">
    <source>
        <dbReference type="ARBA" id="ARBA00010617"/>
    </source>
</evidence>
<dbReference type="InterPro" id="IPR001128">
    <property type="entry name" value="Cyt_P450"/>
</dbReference>
<reference evidence="10" key="1">
    <citation type="submission" date="2022-11" db="UniProtKB">
        <authorList>
            <consortium name="EnsemblMetazoa"/>
        </authorList>
    </citation>
    <scope>IDENTIFICATION</scope>
</reference>
<accession>A0A913Z3Y5</accession>
<evidence type="ECO:0000256" key="7">
    <source>
        <dbReference type="PIRSR" id="PIRSR602401-1"/>
    </source>
</evidence>
<dbReference type="EnsemblMetazoa" id="XM_038189502.1">
    <property type="protein sequence ID" value="XP_038045430.1"/>
    <property type="gene ID" value="LOC119720006"/>
</dbReference>
<keyword evidence="9" id="KW-1133">Transmembrane helix</keyword>
<dbReference type="SUPFAM" id="SSF48264">
    <property type="entry name" value="Cytochrome P450"/>
    <property type="match status" value="1"/>
</dbReference>
<dbReference type="GO" id="GO:0008395">
    <property type="term" value="F:steroid hydroxylase activity"/>
    <property type="evidence" value="ECO:0007669"/>
    <property type="project" value="TreeGrafter"/>
</dbReference>
<feature type="transmembrane region" description="Helical" evidence="9">
    <location>
        <begin position="13"/>
        <end position="32"/>
    </location>
</feature>
<sequence>MIVAQLMSVVSSLNVQTVVLFVVVLLLTIAWIRHRQRPQNLPPGPLAWPVIGNAGELLRGRQLHHVLDGWARQYGSVVKVWLGPRLTIVLSSFEVVKEALIKQADCFSDRMVQAESKHTRGSIVMSNGDNWKERRRFGLSAMRTLGMGKRSVEHKITEEARHLLECFDGEGEKPFDPEHAILNAVSNIICLISFGYRFEYTDPKFAYLIKSVKTTLVAASFANFGLFSFFRRTATDTRDRIESVKTFIQEVVKDHQESFDANDIRDIIDMYMVEIEQQEKSGKDVAEDSAFCKTTMWKGIYDLFVAGTDTTTNTLMWLMLYIAMNQDVQEKVQKEIDDVIGGDRQPTIEDRANMPYTNAVLWEILRIRPVTPFGVPHRTHYETEFLGYTIPANTMVFVNHWTIFHDPKSWKDPEKFDPTRFLSKDGKTVEKPEVFMPFSLGRRVCMGETLAKMELFLFFVNLLQRFTYSLPANKPRPSLEGIVGVTLGPTPFEVVAKRR</sequence>
<dbReference type="GO" id="GO:0005737">
    <property type="term" value="C:cytoplasm"/>
    <property type="evidence" value="ECO:0007669"/>
    <property type="project" value="TreeGrafter"/>
</dbReference>
<dbReference type="Gene3D" id="1.10.630.10">
    <property type="entry name" value="Cytochrome P450"/>
    <property type="match status" value="1"/>
</dbReference>
<dbReference type="GO" id="GO:0006805">
    <property type="term" value="P:xenobiotic metabolic process"/>
    <property type="evidence" value="ECO:0007669"/>
    <property type="project" value="TreeGrafter"/>
</dbReference>
<dbReference type="PROSITE" id="PS00086">
    <property type="entry name" value="CYTOCHROME_P450"/>
    <property type="match status" value="1"/>
</dbReference>
<dbReference type="GO" id="GO:0006082">
    <property type="term" value="P:organic acid metabolic process"/>
    <property type="evidence" value="ECO:0007669"/>
    <property type="project" value="TreeGrafter"/>
</dbReference>
<dbReference type="Pfam" id="PF00067">
    <property type="entry name" value="p450"/>
    <property type="match status" value="1"/>
</dbReference>
<keyword evidence="8" id="KW-0503">Monooxygenase</keyword>
<dbReference type="InterPro" id="IPR017972">
    <property type="entry name" value="Cyt_P450_CS"/>
</dbReference>
<dbReference type="FunFam" id="1.10.630.10:FF:000004">
    <property type="entry name" value="cytochrome P450 2D15 isoform X1"/>
    <property type="match status" value="1"/>
</dbReference>
<dbReference type="GO" id="GO:0016712">
    <property type="term" value="F:oxidoreductase activity, acting on paired donors, with incorporation or reduction of molecular oxygen, reduced flavin or flavoprotein as one donor, and incorporation of one atom of oxygen"/>
    <property type="evidence" value="ECO:0007669"/>
    <property type="project" value="TreeGrafter"/>
</dbReference>
<dbReference type="Proteomes" id="UP000887568">
    <property type="component" value="Unplaced"/>
</dbReference>
<evidence type="ECO:0000256" key="3">
    <source>
        <dbReference type="ARBA" id="ARBA00022723"/>
    </source>
</evidence>
<dbReference type="InterPro" id="IPR036396">
    <property type="entry name" value="Cyt_P450_sf"/>
</dbReference>
<keyword evidence="9" id="KW-0812">Transmembrane</keyword>
<dbReference type="PANTHER" id="PTHR24300:SF397">
    <property type="entry name" value="CYTOCHROME P450 2U1"/>
    <property type="match status" value="1"/>
</dbReference>
<comment type="similarity">
    <text evidence="2 8">Belongs to the cytochrome P450 family.</text>
</comment>
<evidence type="ECO:0000256" key="9">
    <source>
        <dbReference type="SAM" id="Phobius"/>
    </source>
</evidence>
<comment type="subcellular location">
    <subcellularLocation>
        <location evidence="1">Membrane</location>
    </subcellularLocation>
</comment>
<dbReference type="RefSeq" id="XP_038045430.1">
    <property type="nucleotide sequence ID" value="XM_038189502.1"/>
</dbReference>
<comment type="cofactor">
    <cofactor evidence="7">
        <name>heme</name>
        <dbReference type="ChEBI" id="CHEBI:30413"/>
    </cofactor>
</comment>
<dbReference type="GeneID" id="119720006"/>
<organism evidence="10 11">
    <name type="scientific">Patiria miniata</name>
    <name type="common">Bat star</name>
    <name type="synonym">Asterina miniata</name>
    <dbReference type="NCBI Taxonomy" id="46514"/>
    <lineage>
        <taxon>Eukaryota</taxon>
        <taxon>Metazoa</taxon>
        <taxon>Echinodermata</taxon>
        <taxon>Eleutherozoa</taxon>
        <taxon>Asterozoa</taxon>
        <taxon>Asteroidea</taxon>
        <taxon>Valvatacea</taxon>
        <taxon>Valvatida</taxon>
        <taxon>Asterinidae</taxon>
        <taxon>Patiria</taxon>
    </lineage>
</organism>
<feature type="binding site" description="axial binding residue" evidence="7">
    <location>
        <position position="445"/>
    </location>
    <ligand>
        <name>heme</name>
        <dbReference type="ChEBI" id="CHEBI:30413"/>
    </ligand>
    <ligandPart>
        <name>Fe</name>
        <dbReference type="ChEBI" id="CHEBI:18248"/>
    </ligandPart>
</feature>
<evidence type="ECO:0000313" key="10">
    <source>
        <dbReference type="EnsemblMetazoa" id="XP_038045430.1"/>
    </source>
</evidence>
<evidence type="ECO:0000256" key="5">
    <source>
        <dbReference type="ARBA" id="ARBA00023004"/>
    </source>
</evidence>
<protein>
    <recommendedName>
        <fullName evidence="12">Cytochrome P450</fullName>
    </recommendedName>
</protein>
<proteinExistence type="inferred from homology"/>
<evidence type="ECO:0000256" key="4">
    <source>
        <dbReference type="ARBA" id="ARBA00023002"/>
    </source>
</evidence>
<dbReference type="PRINTS" id="PR00385">
    <property type="entry name" value="P450"/>
</dbReference>
<keyword evidence="11" id="KW-1185">Reference proteome</keyword>
<dbReference type="GO" id="GO:0020037">
    <property type="term" value="F:heme binding"/>
    <property type="evidence" value="ECO:0007669"/>
    <property type="project" value="InterPro"/>
</dbReference>
<dbReference type="OMA" id="CTVFINT"/>
<evidence type="ECO:0000256" key="1">
    <source>
        <dbReference type="ARBA" id="ARBA00004370"/>
    </source>
</evidence>
<evidence type="ECO:0000313" key="11">
    <source>
        <dbReference type="Proteomes" id="UP000887568"/>
    </source>
</evidence>
<dbReference type="OrthoDB" id="2789670at2759"/>
<keyword evidence="6 9" id="KW-0472">Membrane</keyword>
<keyword evidence="7 8" id="KW-0349">Heme</keyword>
<name>A0A913Z3Y5_PATMI</name>
<dbReference type="PRINTS" id="PR00463">
    <property type="entry name" value="EP450I"/>
</dbReference>
<dbReference type="AlphaFoldDB" id="A0A913Z3Y5"/>
<evidence type="ECO:0008006" key="12">
    <source>
        <dbReference type="Google" id="ProtNLM"/>
    </source>
</evidence>
<dbReference type="InterPro" id="IPR050182">
    <property type="entry name" value="Cytochrome_P450_fam2"/>
</dbReference>
<keyword evidence="5 7" id="KW-0408">Iron</keyword>
<dbReference type="GO" id="GO:0016020">
    <property type="term" value="C:membrane"/>
    <property type="evidence" value="ECO:0007669"/>
    <property type="project" value="UniProtKB-SubCell"/>
</dbReference>
<keyword evidence="3 7" id="KW-0479">Metal-binding</keyword>